<sequence>AAATIVAAAAAAVANAAARPWSLCRRCWSTRTVVDNASWGEGATAARTRSRRPQVQQLLETTLRLEHGSHRSQSTGTIGAFSVSRSWEPLPSLRCHCSRPPAGDTVTAAPTAARTRSCYRSQPPCPEPMLTPPPEHRKGQSAGGNAATVSLFWTPEPPAAATTCRAQEPKPPSPFSAIKEPPPASPNRWSHDATFSDSRNRSRCQSTGATERWSHGRPR</sequence>
<evidence type="ECO:0000313" key="2">
    <source>
        <dbReference type="EMBL" id="VTJ90987.1"/>
    </source>
</evidence>
<name>A0A5E4D9N7_MARMO</name>
<organism evidence="2 3">
    <name type="scientific">Marmota monax</name>
    <name type="common">Woodchuck</name>
    <dbReference type="NCBI Taxonomy" id="9995"/>
    <lineage>
        <taxon>Eukaryota</taxon>
        <taxon>Metazoa</taxon>
        <taxon>Chordata</taxon>
        <taxon>Craniata</taxon>
        <taxon>Vertebrata</taxon>
        <taxon>Euteleostomi</taxon>
        <taxon>Mammalia</taxon>
        <taxon>Eutheria</taxon>
        <taxon>Euarchontoglires</taxon>
        <taxon>Glires</taxon>
        <taxon>Rodentia</taxon>
        <taxon>Sciuromorpha</taxon>
        <taxon>Sciuridae</taxon>
        <taxon>Xerinae</taxon>
        <taxon>Marmotini</taxon>
        <taxon>Marmota</taxon>
    </lineage>
</organism>
<dbReference type="Proteomes" id="UP000335636">
    <property type="component" value="Unassembled WGS sequence"/>
</dbReference>
<feature type="region of interest" description="Disordered" evidence="1">
    <location>
        <begin position="103"/>
        <end position="144"/>
    </location>
</feature>
<dbReference type="EMBL" id="CABDUW010005736">
    <property type="protein sequence ID" value="VTJ90987.1"/>
    <property type="molecule type" value="Genomic_DNA"/>
</dbReference>
<reference evidence="2" key="1">
    <citation type="submission" date="2019-04" db="EMBL/GenBank/DDBJ databases">
        <authorList>
            <person name="Alioto T."/>
            <person name="Alioto T."/>
        </authorList>
    </citation>
    <scope>NUCLEOTIDE SEQUENCE [LARGE SCALE GENOMIC DNA]</scope>
</reference>
<feature type="compositionally biased region" description="Pro residues" evidence="1">
    <location>
        <begin position="169"/>
        <end position="185"/>
    </location>
</feature>
<gene>
    <name evidence="2" type="ORF">MONAX_5E005031</name>
</gene>
<feature type="compositionally biased region" description="Pro residues" evidence="1">
    <location>
        <begin position="123"/>
        <end position="133"/>
    </location>
</feature>
<protein>
    <submittedName>
        <fullName evidence="2">Uncharacterized protein</fullName>
    </submittedName>
</protein>
<feature type="region of interest" description="Disordered" evidence="1">
    <location>
        <begin position="156"/>
        <end position="219"/>
    </location>
</feature>
<feature type="compositionally biased region" description="Low complexity" evidence="1">
    <location>
        <begin position="105"/>
        <end position="116"/>
    </location>
</feature>
<accession>A0A5E4D9N7</accession>
<feature type="non-terminal residue" evidence="2">
    <location>
        <position position="219"/>
    </location>
</feature>
<keyword evidence="3" id="KW-1185">Reference proteome</keyword>
<feature type="compositionally biased region" description="Polar residues" evidence="1">
    <location>
        <begin position="193"/>
        <end position="209"/>
    </location>
</feature>
<evidence type="ECO:0000256" key="1">
    <source>
        <dbReference type="SAM" id="MobiDB-lite"/>
    </source>
</evidence>
<feature type="non-terminal residue" evidence="2">
    <location>
        <position position="1"/>
    </location>
</feature>
<proteinExistence type="predicted"/>
<comment type="caution">
    <text evidence="2">The sequence shown here is derived from an EMBL/GenBank/DDBJ whole genome shotgun (WGS) entry which is preliminary data.</text>
</comment>
<evidence type="ECO:0000313" key="3">
    <source>
        <dbReference type="Proteomes" id="UP000335636"/>
    </source>
</evidence>
<dbReference type="AlphaFoldDB" id="A0A5E4D9N7"/>